<keyword evidence="2" id="KW-0472">Membrane</keyword>
<proteinExistence type="predicted"/>
<dbReference type="GO" id="GO:0019867">
    <property type="term" value="C:outer membrane"/>
    <property type="evidence" value="ECO:0007669"/>
    <property type="project" value="InterPro"/>
</dbReference>
<dbReference type="InterPro" id="IPR000184">
    <property type="entry name" value="Bac_surfAg_D15"/>
</dbReference>
<evidence type="ECO:0000313" key="5">
    <source>
        <dbReference type="EMBL" id="AKD56503.1"/>
    </source>
</evidence>
<keyword evidence="6" id="KW-1185">Reference proteome</keyword>
<comment type="subcellular location">
    <subcellularLocation>
        <location evidence="1">Membrane</location>
    </subcellularLocation>
</comment>
<keyword evidence="3" id="KW-0732">Signal</keyword>
<dbReference type="Pfam" id="PF01103">
    <property type="entry name" value="Omp85"/>
    <property type="match status" value="1"/>
</dbReference>
<dbReference type="AlphaFoldDB" id="A0A0E3ZWQ9"/>
<feature type="signal peptide" evidence="3">
    <location>
        <begin position="1"/>
        <end position="25"/>
    </location>
</feature>
<protein>
    <submittedName>
        <fullName evidence="5">Membrane protein</fullName>
    </submittedName>
</protein>
<dbReference type="KEGG" id="srd:SD10_17925"/>
<evidence type="ECO:0000256" key="2">
    <source>
        <dbReference type="ARBA" id="ARBA00023136"/>
    </source>
</evidence>
<evidence type="ECO:0000313" key="6">
    <source>
        <dbReference type="Proteomes" id="UP000033054"/>
    </source>
</evidence>
<dbReference type="RefSeq" id="WP_046575609.1">
    <property type="nucleotide sequence ID" value="NZ_CP010429.1"/>
</dbReference>
<dbReference type="Gene3D" id="3.10.20.310">
    <property type="entry name" value="membrane protein fhac"/>
    <property type="match status" value="1"/>
</dbReference>
<reference evidence="5 6" key="1">
    <citation type="journal article" date="2014" name="Curr. Microbiol.">
        <title>Spirosoma radiotolerans sp. nov., a gamma-radiation-resistant bacterium isolated from gamma ray-irradiated soil.</title>
        <authorList>
            <person name="Lee J.J."/>
            <person name="Srinivasan S."/>
            <person name="Lim S."/>
            <person name="Joe M."/>
            <person name="Im S."/>
            <person name="Bae S.I."/>
            <person name="Park K.R."/>
            <person name="Han J.H."/>
            <person name="Park S.H."/>
            <person name="Joo B.M."/>
            <person name="Park S.J."/>
            <person name="Kim M.K."/>
        </authorList>
    </citation>
    <scope>NUCLEOTIDE SEQUENCE [LARGE SCALE GENOMIC DNA]</scope>
    <source>
        <strain evidence="5 6">DG5A</strain>
    </source>
</reference>
<name>A0A0E3ZWQ9_9BACT</name>
<accession>A0A0E3ZWQ9</accession>
<dbReference type="Proteomes" id="UP000033054">
    <property type="component" value="Chromosome"/>
</dbReference>
<dbReference type="OrthoDB" id="9768717at2"/>
<sequence length="478" mass="55251">MIPKRWPILITVLTFFILSSFSAFASGSADSTQKVIIRSIVLKGNYRTRDRIILREMTLHMGDSVRLGDLPGRVAWDQRNINNTTLFITVDATTQITSPVDSTQLAQVDLTITMKERWYFIAYPVFDLADRNLNEWWYDRGHDFSRVIYGGHLSYRNVTGNNDRLQVVIERGFLQRTILSYSKPYIDLAQKIGLRVDVGYITNKEIPYRTQFDKWVYVKSEDVLRERAYAAVTLTHRRGLYHYHTFDTRYTRNTIADTIARLNPDYLLDGQTEQHFLSASYNYRYDRRDNIVYPLQGMLLSAGIGVSGLLPKDNFHFLDLSASATRYWSLGGRFYLAGNLRARSTWPTRQPYLSLRGLGSSSDMVRGYELYVVDGQRTFIWRNSLRYQLFNVRKQLHWLHVRQFNTVPISAYLTVFGDAGYVSSTYAEQYQSRLANKLLAGTGMSLDVVTFYNLVMRFSGTINAQGKAGFFFNLAQEL</sequence>
<evidence type="ECO:0000256" key="3">
    <source>
        <dbReference type="SAM" id="SignalP"/>
    </source>
</evidence>
<evidence type="ECO:0000256" key="1">
    <source>
        <dbReference type="ARBA" id="ARBA00004370"/>
    </source>
</evidence>
<evidence type="ECO:0000259" key="4">
    <source>
        <dbReference type="Pfam" id="PF01103"/>
    </source>
</evidence>
<feature type="chain" id="PRO_5002417045" evidence="3">
    <location>
        <begin position="26"/>
        <end position="478"/>
    </location>
</feature>
<dbReference type="PATRIC" id="fig|1379870.5.peg.3877"/>
<dbReference type="STRING" id="1379870.SD10_17925"/>
<dbReference type="Gene3D" id="2.40.160.50">
    <property type="entry name" value="membrane protein fhac: a member of the omp85/tpsb transporter family"/>
    <property type="match status" value="1"/>
</dbReference>
<feature type="domain" description="Bacterial surface antigen (D15)" evidence="4">
    <location>
        <begin position="157"/>
        <end position="449"/>
    </location>
</feature>
<dbReference type="HOGENOM" id="CLU_044184_0_0_10"/>
<gene>
    <name evidence="5" type="ORF">SD10_17925</name>
</gene>
<organism evidence="5 6">
    <name type="scientific">Spirosoma radiotolerans</name>
    <dbReference type="NCBI Taxonomy" id="1379870"/>
    <lineage>
        <taxon>Bacteria</taxon>
        <taxon>Pseudomonadati</taxon>
        <taxon>Bacteroidota</taxon>
        <taxon>Cytophagia</taxon>
        <taxon>Cytophagales</taxon>
        <taxon>Cytophagaceae</taxon>
        <taxon>Spirosoma</taxon>
    </lineage>
</organism>
<dbReference type="EMBL" id="CP010429">
    <property type="protein sequence ID" value="AKD56503.1"/>
    <property type="molecule type" value="Genomic_DNA"/>
</dbReference>